<feature type="region of interest" description="Disordered" evidence="1">
    <location>
        <begin position="133"/>
        <end position="179"/>
    </location>
</feature>
<dbReference type="EMBL" id="SAEB01000006">
    <property type="protein sequence ID" value="RVD85164.1"/>
    <property type="molecule type" value="Genomic_DNA"/>
</dbReference>
<accession>A0A437A200</accession>
<dbReference type="OrthoDB" id="5305647at2759"/>
<name>A0A437A200_ARTFL</name>
<feature type="compositionally biased region" description="Polar residues" evidence="1">
    <location>
        <begin position="133"/>
        <end position="150"/>
    </location>
</feature>
<feature type="compositionally biased region" description="Acidic residues" evidence="1">
    <location>
        <begin position="219"/>
        <end position="232"/>
    </location>
</feature>
<protein>
    <recommendedName>
        <fullName evidence="4">C2H2-type domain-containing protein</fullName>
    </recommendedName>
</protein>
<dbReference type="Proteomes" id="UP000283090">
    <property type="component" value="Unassembled WGS sequence"/>
</dbReference>
<organism evidence="2 3">
    <name type="scientific">Arthrobotrys flagrans</name>
    <name type="common">Nematode-trapping fungus</name>
    <name type="synonym">Trichothecium flagrans</name>
    <dbReference type="NCBI Taxonomy" id="97331"/>
    <lineage>
        <taxon>Eukaryota</taxon>
        <taxon>Fungi</taxon>
        <taxon>Dikarya</taxon>
        <taxon>Ascomycota</taxon>
        <taxon>Pezizomycotina</taxon>
        <taxon>Orbiliomycetes</taxon>
        <taxon>Orbiliales</taxon>
        <taxon>Orbiliaceae</taxon>
        <taxon>Arthrobotrys</taxon>
    </lineage>
</organism>
<sequence>MEGDALRFLNSFRNIGQDSQTAIEGLLDQEIPRAVTRIAAKGNRQREPTGDLLTDSGDLITYVLELLDEVATAISEGKPMQGYLEEQLDDDDAIETHYSHYLNKRRSALIDICNKIKDTSRNINRIWEQTLSETSSTLPPNSRNTYTPSSLERRGRRSIPSSSYTQKSPLESPPDALGEPRRAFSQLIPYPQDLALDIRYNDRRFTRGFSDILGSGDHDYEEEDDYDEEEEGIPGHSGPLEEMDTDRSGIAYQRRRGPASISTSLSSPGSIYPAPDLDRRGTGNHICPYARQNDCRKGGVDSNDKLVVFKRNSDFRRHMQKHDRPFKCNHIGCQNPGFARSDQLDRHIKQVHKIVHETKLQKFA</sequence>
<proteinExistence type="predicted"/>
<dbReference type="Gene3D" id="3.30.160.60">
    <property type="entry name" value="Classic Zinc Finger"/>
    <property type="match status" value="1"/>
</dbReference>
<evidence type="ECO:0008006" key="4">
    <source>
        <dbReference type="Google" id="ProtNLM"/>
    </source>
</evidence>
<dbReference type="RefSeq" id="XP_067490708.1">
    <property type="nucleotide sequence ID" value="XM_067632439.1"/>
</dbReference>
<evidence type="ECO:0000313" key="3">
    <source>
        <dbReference type="Proteomes" id="UP000283090"/>
    </source>
</evidence>
<dbReference type="VEuPathDB" id="FungiDB:DFL_003495"/>
<reference evidence="2 3" key="1">
    <citation type="submission" date="2019-01" db="EMBL/GenBank/DDBJ databases">
        <title>Intercellular communication is required for trap formation in the nematode-trapping fungus Duddingtonia flagrans.</title>
        <authorList>
            <person name="Youssar L."/>
            <person name="Wernet V."/>
            <person name="Hensel N."/>
            <person name="Hildebrandt H.-G."/>
            <person name="Fischer R."/>
        </authorList>
    </citation>
    <scope>NUCLEOTIDE SEQUENCE [LARGE SCALE GENOMIC DNA]</scope>
    <source>
        <strain evidence="2 3">CBS H-5679</strain>
    </source>
</reference>
<keyword evidence="3" id="KW-1185">Reference proteome</keyword>
<evidence type="ECO:0000256" key="1">
    <source>
        <dbReference type="SAM" id="MobiDB-lite"/>
    </source>
</evidence>
<feature type="compositionally biased region" description="Polar residues" evidence="1">
    <location>
        <begin position="159"/>
        <end position="169"/>
    </location>
</feature>
<gene>
    <name evidence="2" type="ORF">DFL_003495</name>
</gene>
<feature type="region of interest" description="Disordered" evidence="1">
    <location>
        <begin position="210"/>
        <end position="245"/>
    </location>
</feature>
<dbReference type="AlphaFoldDB" id="A0A437A200"/>
<comment type="caution">
    <text evidence="2">The sequence shown here is derived from an EMBL/GenBank/DDBJ whole genome shotgun (WGS) entry which is preliminary data.</text>
</comment>
<dbReference type="STRING" id="97331.A0A437A200"/>
<dbReference type="GeneID" id="93585806"/>
<evidence type="ECO:0000313" key="2">
    <source>
        <dbReference type="EMBL" id="RVD85164.1"/>
    </source>
</evidence>